<dbReference type="InterPro" id="IPR051447">
    <property type="entry name" value="Lipoprotein-release_system"/>
</dbReference>
<dbReference type="AlphaFoldDB" id="A0A938BQD0"/>
<keyword evidence="6 7" id="KW-0472">Membrane</keyword>
<comment type="subcellular location">
    <subcellularLocation>
        <location evidence="1">Cell membrane</location>
        <topology evidence="1">Multi-pass membrane protein</topology>
    </subcellularLocation>
</comment>
<dbReference type="Pfam" id="PF02687">
    <property type="entry name" value="FtsX"/>
    <property type="match status" value="1"/>
</dbReference>
<keyword evidence="5 7" id="KW-1133">Transmembrane helix</keyword>
<dbReference type="PANTHER" id="PTHR30489:SF0">
    <property type="entry name" value="LIPOPROTEIN-RELEASING SYSTEM TRANSMEMBRANE PROTEIN LOLE"/>
    <property type="match status" value="1"/>
</dbReference>
<evidence type="ECO:0000259" key="8">
    <source>
        <dbReference type="Pfam" id="PF02687"/>
    </source>
</evidence>
<feature type="domain" description="ABC3 transporter permease C-terminal" evidence="8">
    <location>
        <begin position="275"/>
        <end position="398"/>
    </location>
</feature>
<evidence type="ECO:0000256" key="3">
    <source>
        <dbReference type="ARBA" id="ARBA00022475"/>
    </source>
</evidence>
<evidence type="ECO:0000313" key="11">
    <source>
        <dbReference type="Proteomes" id="UP000779900"/>
    </source>
</evidence>
<feature type="transmembrane region" description="Helical" evidence="7">
    <location>
        <begin position="373"/>
        <end position="393"/>
    </location>
</feature>
<dbReference type="PANTHER" id="PTHR30489">
    <property type="entry name" value="LIPOPROTEIN-RELEASING SYSTEM TRANSMEMBRANE PROTEIN LOLE"/>
    <property type="match status" value="1"/>
</dbReference>
<feature type="transmembrane region" description="Helical" evidence="7">
    <location>
        <begin position="319"/>
        <end position="347"/>
    </location>
</feature>
<comment type="caution">
    <text evidence="10">The sequence shown here is derived from an EMBL/GenBank/DDBJ whole genome shotgun (WGS) entry which is preliminary data.</text>
</comment>
<dbReference type="GO" id="GO:0044874">
    <property type="term" value="P:lipoprotein localization to outer membrane"/>
    <property type="evidence" value="ECO:0007669"/>
    <property type="project" value="TreeGrafter"/>
</dbReference>
<keyword evidence="3" id="KW-1003">Cell membrane</keyword>
<evidence type="ECO:0000256" key="1">
    <source>
        <dbReference type="ARBA" id="ARBA00004651"/>
    </source>
</evidence>
<dbReference type="Proteomes" id="UP000779900">
    <property type="component" value="Unassembled WGS sequence"/>
</dbReference>
<dbReference type="InterPro" id="IPR003838">
    <property type="entry name" value="ABC3_permease_C"/>
</dbReference>
<dbReference type="InterPro" id="IPR025857">
    <property type="entry name" value="MacB_PCD"/>
</dbReference>
<dbReference type="EMBL" id="VGIR01000004">
    <property type="protein sequence ID" value="MBM3330465.1"/>
    <property type="molecule type" value="Genomic_DNA"/>
</dbReference>
<comment type="similarity">
    <text evidence="2">Belongs to the ABC-4 integral membrane protein family. LolC/E subfamily.</text>
</comment>
<evidence type="ECO:0000256" key="5">
    <source>
        <dbReference type="ARBA" id="ARBA00022989"/>
    </source>
</evidence>
<accession>A0A938BQD0</accession>
<keyword evidence="4 7" id="KW-0812">Transmembrane</keyword>
<sequence length="407" mass="44643">MRFELFMARRYLRGRGRRTFSGITAIAMGGVFVGVAAIIIVLSVENGFHQELKDRILGATPHVVVAKYSFEPIPYPAGGGDSLQQEIARVPGVLSVAPFIYAKTLVRTENGVEGVVVRGVDPEYEDDITDISGTIVQGQFDFDSSGVVIGIELARILGLSIGDSLNLASPFGGTMTAFGFLPRTKYFVVNGIFDCGMYEYNSSFVYLSLAGIQQFLGMEKMVTGFELRVRDVYAAARIGRRITRQLGYPYRATDWIMQNRNLFTALRLEKVVTFIVLVLIVLVAAFNIIGMLTMMVIRKTREIGILKAMGAKSSTVTRIFILAGGFIGIIGTVTGSVFGLVACWLLNKYRFVSLPGDVYFIKNLPVQVMVQDVTLVCISAIAITFAATIYPALQAARLVPLEAIRYE</sequence>
<evidence type="ECO:0000313" key="10">
    <source>
        <dbReference type="EMBL" id="MBM3330465.1"/>
    </source>
</evidence>
<dbReference type="Pfam" id="PF12704">
    <property type="entry name" value="MacB_PCD"/>
    <property type="match status" value="1"/>
</dbReference>
<evidence type="ECO:0000256" key="4">
    <source>
        <dbReference type="ARBA" id="ARBA00022692"/>
    </source>
</evidence>
<evidence type="ECO:0000259" key="9">
    <source>
        <dbReference type="Pfam" id="PF12704"/>
    </source>
</evidence>
<reference evidence="10" key="1">
    <citation type="submission" date="2019-03" db="EMBL/GenBank/DDBJ databases">
        <title>Lake Tanganyika Metagenome-Assembled Genomes (MAGs).</title>
        <authorList>
            <person name="Tran P."/>
        </authorList>
    </citation>
    <scope>NUCLEOTIDE SEQUENCE</scope>
    <source>
        <strain evidence="10">K_DeepCast_150m_m2_040</strain>
    </source>
</reference>
<feature type="transmembrane region" description="Helical" evidence="7">
    <location>
        <begin position="271"/>
        <end position="298"/>
    </location>
</feature>
<organism evidence="10 11">
    <name type="scientific">candidate division WOR-3 bacterium</name>
    <dbReference type="NCBI Taxonomy" id="2052148"/>
    <lineage>
        <taxon>Bacteria</taxon>
        <taxon>Bacteria division WOR-3</taxon>
    </lineage>
</organism>
<protein>
    <submittedName>
        <fullName evidence="10">ABC transporter permease</fullName>
    </submittedName>
</protein>
<dbReference type="GO" id="GO:0098797">
    <property type="term" value="C:plasma membrane protein complex"/>
    <property type="evidence" value="ECO:0007669"/>
    <property type="project" value="TreeGrafter"/>
</dbReference>
<name>A0A938BQD0_UNCW3</name>
<evidence type="ECO:0000256" key="7">
    <source>
        <dbReference type="SAM" id="Phobius"/>
    </source>
</evidence>
<evidence type="ECO:0000256" key="2">
    <source>
        <dbReference type="ARBA" id="ARBA00005236"/>
    </source>
</evidence>
<feature type="transmembrane region" description="Helical" evidence="7">
    <location>
        <begin position="20"/>
        <end position="44"/>
    </location>
</feature>
<evidence type="ECO:0000256" key="6">
    <source>
        <dbReference type="ARBA" id="ARBA00023136"/>
    </source>
</evidence>
<gene>
    <name evidence="10" type="ORF">FJY68_01280</name>
</gene>
<proteinExistence type="inferred from homology"/>
<feature type="domain" description="MacB-like periplasmic core" evidence="9">
    <location>
        <begin position="24"/>
        <end position="243"/>
    </location>
</feature>